<evidence type="ECO:0000313" key="2">
    <source>
        <dbReference type="Proteomes" id="UP000034739"/>
    </source>
</evidence>
<evidence type="ECO:0000313" key="1">
    <source>
        <dbReference type="EMBL" id="KKU85570.1"/>
    </source>
</evidence>
<comment type="caution">
    <text evidence="1">The sequence shown here is derived from an EMBL/GenBank/DDBJ whole genome shotgun (WGS) entry which is preliminary data.</text>
</comment>
<dbReference type="PATRIC" id="fig|1618445.3.peg.1320"/>
<reference evidence="1 2" key="1">
    <citation type="journal article" date="2015" name="Nature">
        <title>rRNA introns, odd ribosomes, and small enigmatic genomes across a large radiation of phyla.</title>
        <authorList>
            <person name="Brown C.T."/>
            <person name="Hug L.A."/>
            <person name="Thomas B.C."/>
            <person name="Sharon I."/>
            <person name="Castelle C.J."/>
            <person name="Singh A."/>
            <person name="Wilkins M.J."/>
            <person name="Williams K.H."/>
            <person name="Banfield J.F."/>
        </authorList>
    </citation>
    <scope>NUCLEOTIDE SEQUENCE [LARGE SCALE GENOMIC DNA]</scope>
</reference>
<dbReference type="Proteomes" id="UP000034739">
    <property type="component" value="Unassembled WGS sequence"/>
</dbReference>
<sequence length="127" mass="13964">MTIGVLNRVAELADRPAGTTPQGTIPFKSLIPLEEIIADALGVGVISRRVREEYEKLIHTLGSEFEILLNADQSSLQSATLPEIAEGIMRVREGRVQIEPGYDGEYGKIKIFEQGEQQAIAPQKSLF</sequence>
<proteinExistence type="predicted"/>
<dbReference type="AlphaFoldDB" id="A0A0G1WTQ6"/>
<name>A0A0G1WTQ6_9BACT</name>
<dbReference type="PANTHER" id="PTHR40084">
    <property type="entry name" value="PHOSPHOHYDROLASE, PHP FAMILY"/>
    <property type="match status" value="1"/>
</dbReference>
<dbReference type="PANTHER" id="PTHR40084:SF1">
    <property type="entry name" value="PHOSPHOTRANSFERASE"/>
    <property type="match status" value="1"/>
</dbReference>
<gene>
    <name evidence="1" type="ORF">UY16_C0075G0006</name>
</gene>
<organism evidence="1 2">
    <name type="scientific">Candidatus Gottesmanbacteria bacterium GW2011_GWA2_47_9</name>
    <dbReference type="NCBI Taxonomy" id="1618445"/>
    <lineage>
        <taxon>Bacteria</taxon>
        <taxon>Candidatus Gottesmaniibacteriota</taxon>
    </lineage>
</organism>
<protein>
    <submittedName>
        <fullName evidence="1">PHP domain protein</fullName>
    </submittedName>
</protein>
<dbReference type="EMBL" id="LCOY01000075">
    <property type="protein sequence ID" value="KKU85570.1"/>
    <property type="molecule type" value="Genomic_DNA"/>
</dbReference>
<accession>A0A0G1WTQ6</accession>